<dbReference type="InterPro" id="IPR000032">
    <property type="entry name" value="HPr-like"/>
</dbReference>
<feature type="domain" description="HPr" evidence="5">
    <location>
        <begin position="7"/>
        <end position="94"/>
    </location>
</feature>
<reference evidence="6 7" key="1">
    <citation type="journal article" date="2024" name="Environ. Microbiol.">
        <title>Novel evolutionary insights on the interactions of the Holosporales (Alphaproteobacteria) with eukaryotic hosts from comparative genomics.</title>
        <authorList>
            <person name="Giovannini M."/>
            <person name="Petroni G."/>
            <person name="Castelli M."/>
        </authorList>
    </citation>
    <scope>NUCLEOTIDE SEQUENCE [LARGE SCALE GENOMIC DNA]</scope>
    <source>
        <strain evidence="6 7">US_Bl 15I1</strain>
    </source>
</reference>
<evidence type="ECO:0000313" key="6">
    <source>
        <dbReference type="EMBL" id="WVX67065.1"/>
    </source>
</evidence>
<gene>
    <name evidence="6" type="ORF">Bealeia1_01262</name>
</gene>
<dbReference type="SUPFAM" id="SSF55594">
    <property type="entry name" value="HPr-like"/>
    <property type="match status" value="1"/>
</dbReference>
<dbReference type="InterPro" id="IPR050399">
    <property type="entry name" value="HPr"/>
</dbReference>
<dbReference type="Proteomes" id="UP001330434">
    <property type="component" value="Chromosome"/>
</dbReference>
<dbReference type="InterPro" id="IPR035895">
    <property type="entry name" value="HPr-like_sf"/>
</dbReference>
<dbReference type="PANTHER" id="PTHR33705:SF2">
    <property type="entry name" value="PHOSPHOCARRIER PROTEIN NPR"/>
    <property type="match status" value="1"/>
</dbReference>
<dbReference type="Pfam" id="PF00381">
    <property type="entry name" value="PTS-HPr"/>
    <property type="match status" value="1"/>
</dbReference>
<dbReference type="PRINTS" id="PR00107">
    <property type="entry name" value="PHOSPHOCPHPR"/>
</dbReference>
<keyword evidence="3" id="KW-0963">Cytoplasm</keyword>
<accession>A0ABZ2C6S8</accession>
<evidence type="ECO:0000256" key="1">
    <source>
        <dbReference type="ARBA" id="ARBA00004496"/>
    </source>
</evidence>
<keyword evidence="7" id="KW-1185">Reference proteome</keyword>
<evidence type="ECO:0000313" key="7">
    <source>
        <dbReference type="Proteomes" id="UP001330434"/>
    </source>
</evidence>
<dbReference type="NCBIfam" id="TIGR01003">
    <property type="entry name" value="PTS_HPr_family"/>
    <property type="match status" value="1"/>
</dbReference>
<sequence>MKPQPLNLSVEVTIQNRKGLHARPTAKIVKLAESFSSHIELSHNNLNVSAKSIMGILMLGVRYGSTVIIKAEGSDAEIALIEIERLINSKFGED</sequence>
<proteinExistence type="inferred from homology"/>
<dbReference type="CDD" id="cd00367">
    <property type="entry name" value="PTS-HPr_like"/>
    <property type="match status" value="1"/>
</dbReference>
<dbReference type="Gene3D" id="3.30.1340.10">
    <property type="entry name" value="HPr-like"/>
    <property type="match status" value="1"/>
</dbReference>
<comment type="similarity">
    <text evidence="2">Belongs to the HPr family.</text>
</comment>
<dbReference type="InterPro" id="IPR001020">
    <property type="entry name" value="PTS_HPr_His_P_site"/>
</dbReference>
<dbReference type="EMBL" id="CP133270">
    <property type="protein sequence ID" value="WVX67065.1"/>
    <property type="molecule type" value="Genomic_DNA"/>
</dbReference>
<keyword evidence="4" id="KW-0598">Phosphotransferase system</keyword>
<comment type="subcellular location">
    <subcellularLocation>
        <location evidence="1">Cytoplasm</location>
    </subcellularLocation>
</comment>
<evidence type="ECO:0000256" key="4">
    <source>
        <dbReference type="ARBA" id="ARBA00022683"/>
    </source>
</evidence>
<evidence type="ECO:0000259" key="5">
    <source>
        <dbReference type="PROSITE" id="PS51350"/>
    </source>
</evidence>
<dbReference type="RefSeq" id="WP_331255863.1">
    <property type="nucleotide sequence ID" value="NZ_CP133270.1"/>
</dbReference>
<evidence type="ECO:0000256" key="2">
    <source>
        <dbReference type="ARBA" id="ARBA00010736"/>
    </source>
</evidence>
<organism evidence="6 7">
    <name type="scientific">Candidatus Bealeia paramacronuclearis</name>
    <dbReference type="NCBI Taxonomy" id="1921001"/>
    <lineage>
        <taxon>Bacteria</taxon>
        <taxon>Pseudomonadati</taxon>
        <taxon>Pseudomonadota</taxon>
        <taxon>Alphaproteobacteria</taxon>
        <taxon>Holosporales</taxon>
        <taxon>Holosporaceae</taxon>
        <taxon>Candidatus Bealeia</taxon>
    </lineage>
</organism>
<dbReference type="PANTHER" id="PTHR33705">
    <property type="entry name" value="PHOSPHOCARRIER PROTEIN HPR"/>
    <property type="match status" value="1"/>
</dbReference>
<dbReference type="PROSITE" id="PS00369">
    <property type="entry name" value="PTS_HPR_HIS"/>
    <property type="match status" value="1"/>
</dbReference>
<name>A0ABZ2C6S8_9PROT</name>
<protein>
    <submittedName>
        <fullName evidence="6">HPr family phosphocarrier protein</fullName>
    </submittedName>
</protein>
<evidence type="ECO:0000256" key="3">
    <source>
        <dbReference type="ARBA" id="ARBA00022490"/>
    </source>
</evidence>
<dbReference type="PROSITE" id="PS51350">
    <property type="entry name" value="PTS_HPR_DOM"/>
    <property type="match status" value="1"/>
</dbReference>